<dbReference type="Proteomes" id="UP000538955">
    <property type="component" value="Unassembled WGS sequence"/>
</dbReference>
<evidence type="ECO:0000313" key="3">
    <source>
        <dbReference type="EMBL" id="TBW76939.1"/>
    </source>
</evidence>
<evidence type="ECO:0000313" key="6">
    <source>
        <dbReference type="Proteomes" id="UP000550736"/>
    </source>
</evidence>
<evidence type="ECO:0000313" key="1">
    <source>
        <dbReference type="EMBL" id="NMK55005.1"/>
    </source>
</evidence>
<reference evidence="5 6" key="2">
    <citation type="submission" date="2020-04" db="EMBL/GenBank/DDBJ databases">
        <title>The Epidemiology and Molecular Characteristics of Linezolid-Resistant Staphylococcus capitis in Huashan Hospital, Shanghai.</title>
        <authorList>
            <person name="Ding L."/>
            <person name="Li P."/>
            <person name="Yang Y."/>
            <person name="Lin D."/>
            <person name="Xu X."/>
        </authorList>
    </citation>
    <scope>NUCLEOTIDE SEQUENCE [LARGE SCALE GENOMIC DNA]</scope>
    <source>
        <strain evidence="2 6">12-86</strain>
        <strain evidence="1 5">17-84</strain>
    </source>
</reference>
<evidence type="ECO:0000313" key="5">
    <source>
        <dbReference type="Proteomes" id="UP000538955"/>
    </source>
</evidence>
<dbReference type="NCBIfam" id="TIGR03713">
    <property type="entry name" value="acc_sec_asp1"/>
    <property type="match status" value="1"/>
</dbReference>
<dbReference type="Proteomes" id="UP000291949">
    <property type="component" value="Unassembled WGS sequence"/>
</dbReference>
<protein>
    <submittedName>
        <fullName evidence="3">Accessory Sec system protein Asp1</fullName>
    </submittedName>
</protein>
<dbReference type="EMBL" id="SCHC01000002">
    <property type="protein sequence ID" value="TBW76939.1"/>
    <property type="molecule type" value="Genomic_DNA"/>
</dbReference>
<sequence length="522" mass="62178">MKRFIPAWYSHDKWWESTSVPFYQKRQYTDFDDMISLMTMHSKNNVDYQLMILSFSPYLRTFLHRYDLFETNYWSVFDDIQGVSHQTPQAIDYRDLAWPENTEFIFTPYQIQAVTGEHTFSKIHFSQEGYLMWIEDFQHNIIQRRYVIDDRGFISAVRTYTETGQSKMKHYFSIKGEEIFKEDLRNKTVTIKEQFQSNFKQTTYATMADLIEEKFKEYAEREIKKDDLIIVASDERHNSVMAHTIDESSLCFSVFTERNKKVTPELFDSISQARYCLVDTQDNQREIQRYAKESQTHLHLLRVTPFDAQTISNKSSQLYDTYVGLWIDQLPKHELRVILTSLFQYIQQKDHFKLKLLTKYKNDPNDWLMEEIARLNDTYHQEKQEHSDEIEDILASQIKKETVIELEYVPFSEDFVRAISNLRLVVDLSNEPDLFLQICCIGAGVPQVNYRGTDYVKHEQNGLIIKDISQIVSALDYFLVHLKKWNYSYAYSMRLVDEFSSINIIHQINQLFEGDDKYATYI</sequence>
<dbReference type="GO" id="GO:0015031">
    <property type="term" value="P:protein transport"/>
    <property type="evidence" value="ECO:0007669"/>
    <property type="project" value="InterPro"/>
</dbReference>
<evidence type="ECO:0000313" key="2">
    <source>
        <dbReference type="EMBL" id="NMK98130.1"/>
    </source>
</evidence>
<dbReference type="InterPro" id="IPR022372">
    <property type="entry name" value="Accessory_SS_Asp1"/>
</dbReference>
<dbReference type="RefSeq" id="WP_030062703.1">
    <property type="nucleotide sequence ID" value="NZ_AP014956.1"/>
</dbReference>
<reference evidence="3 4" key="1">
    <citation type="journal article" date="2019" name="Sci. Transl. Med.">
        <title>Quorum sensing between bacterial species on the skin protects against epidermal injury in atopic dermatitis.</title>
        <authorList>
            <person name="Williams M.R."/>
        </authorList>
    </citation>
    <scope>NUCLEOTIDE SEQUENCE [LARGE SCALE GENOMIC DNA]</scope>
    <source>
        <strain evidence="3 4">H8</strain>
    </source>
</reference>
<dbReference type="Proteomes" id="UP000550736">
    <property type="component" value="Unassembled WGS sequence"/>
</dbReference>
<evidence type="ECO:0000313" key="4">
    <source>
        <dbReference type="Proteomes" id="UP000291949"/>
    </source>
</evidence>
<accession>A0A7X9ZJS7</accession>
<dbReference type="EMBL" id="JABBMI010000069">
    <property type="protein sequence ID" value="NMK55005.1"/>
    <property type="molecule type" value="Genomic_DNA"/>
</dbReference>
<name>A0A7X9ZJS7_STACP</name>
<organism evidence="3 4">
    <name type="scientific">Staphylococcus capitis</name>
    <dbReference type="NCBI Taxonomy" id="29388"/>
    <lineage>
        <taxon>Bacteria</taxon>
        <taxon>Bacillati</taxon>
        <taxon>Bacillota</taxon>
        <taxon>Bacilli</taxon>
        <taxon>Bacillales</taxon>
        <taxon>Staphylococcaceae</taxon>
        <taxon>Staphylococcus</taxon>
    </lineage>
</organism>
<gene>
    <name evidence="3" type="primary">asp1</name>
    <name evidence="3" type="ORF">EQ811_08755</name>
    <name evidence="2" type="ORF">HHM13_08500</name>
    <name evidence="1" type="ORF">HHM24_09750</name>
</gene>
<dbReference type="EMBL" id="JABBLX010000023">
    <property type="protein sequence ID" value="NMK98130.1"/>
    <property type="molecule type" value="Genomic_DNA"/>
</dbReference>
<dbReference type="AlphaFoldDB" id="A0A7X9ZJS7"/>
<comment type="caution">
    <text evidence="3">The sequence shown here is derived from an EMBL/GenBank/DDBJ whole genome shotgun (WGS) entry which is preliminary data.</text>
</comment>
<keyword evidence="5" id="KW-1185">Reference proteome</keyword>
<dbReference type="Pfam" id="PF16993">
    <property type="entry name" value="Asp1"/>
    <property type="match status" value="1"/>
</dbReference>
<proteinExistence type="predicted"/>